<gene>
    <name evidence="1" type="ORF">DTU56_08650</name>
</gene>
<dbReference type="EMBL" id="AAGUDP010000006">
    <property type="protein sequence ID" value="EBS0563183.1"/>
    <property type="molecule type" value="Genomic_DNA"/>
</dbReference>
<accession>A0A5U8XPD3</accession>
<sequence length="392" mass="43827">MIRDYLKKTDWSNRIGNIIPENEPVELWVYPHGCVCSVMQVDGISVIKNGHYTAVNTTLGNMLLDAGIEGEFILYSTEAIPQNTSRWLTWWLSNQPGPDDEKISTIQVTTFGIVPKKTLPFQVTVIRPQLMRAIDVTPTVMTKSRDRRVSIFIVKRSNGEAYELEPSRRVEATILSYTDYGYIVRTSPDNAIFRVPRIARRVLDALNRARVTAKDLCGQRVTIQYTMKTDGLRLSSYKSPLLLRAHNLEEINDGEQSDVPSYENQYPFNYAPSVKSGSLTPTRCSRASIRLTENGIEGYEDGTNTVLFTLKPTTEEGLYVAALSKGDGLELWGFESDFAIDSLNPKAFVRCVSDNLFQQTGYTLDTLGLYYSTPEGAWVGDRSLASAATAVA</sequence>
<protein>
    <submittedName>
        <fullName evidence="1">Uncharacterized protein</fullName>
    </submittedName>
</protein>
<dbReference type="AlphaFoldDB" id="A0A5U8XPD3"/>
<comment type="caution">
    <text evidence="1">The sequence shown here is derived from an EMBL/GenBank/DDBJ whole genome shotgun (WGS) entry which is preliminary data.</text>
</comment>
<evidence type="ECO:0000313" key="1">
    <source>
        <dbReference type="EMBL" id="EBS0563183.1"/>
    </source>
</evidence>
<name>A0A5U8XPD3_SALMU</name>
<reference evidence="1" key="1">
    <citation type="submission" date="2018-07" db="EMBL/GenBank/DDBJ databases">
        <authorList>
            <person name="Ashton P.M."/>
            <person name="Dallman T."/>
            <person name="Nair S."/>
            <person name="De Pinna E."/>
            <person name="Peters T."/>
            <person name="Grant K."/>
        </authorList>
    </citation>
    <scope>NUCLEOTIDE SEQUENCE</scope>
    <source>
        <strain evidence="1">142535</strain>
    </source>
</reference>
<proteinExistence type="predicted"/>
<organism evidence="1">
    <name type="scientific">Salmonella muenchen</name>
    <dbReference type="NCBI Taxonomy" id="596"/>
    <lineage>
        <taxon>Bacteria</taxon>
        <taxon>Pseudomonadati</taxon>
        <taxon>Pseudomonadota</taxon>
        <taxon>Gammaproteobacteria</taxon>
        <taxon>Enterobacterales</taxon>
        <taxon>Enterobacteriaceae</taxon>
        <taxon>Salmonella</taxon>
    </lineage>
</organism>